<dbReference type="PANTHER" id="PTHR30069:SF29">
    <property type="entry name" value="HEMOGLOBIN AND HEMOGLOBIN-HAPTOGLOBIN-BINDING PROTEIN 1-RELATED"/>
    <property type="match status" value="1"/>
</dbReference>
<keyword evidence="18" id="KW-1185">Reference proteome</keyword>
<evidence type="ECO:0000256" key="4">
    <source>
        <dbReference type="ARBA" id="ARBA00022452"/>
    </source>
</evidence>
<keyword evidence="10 11" id="KW-0998">Cell outer membrane</keyword>
<keyword evidence="9 17" id="KW-0675">Receptor</keyword>
<evidence type="ECO:0000256" key="7">
    <source>
        <dbReference type="ARBA" id="ARBA00023077"/>
    </source>
</evidence>
<feature type="domain" description="TonB-dependent receptor plug" evidence="16">
    <location>
        <begin position="48"/>
        <end position="153"/>
    </location>
</feature>
<dbReference type="Pfam" id="PF00593">
    <property type="entry name" value="TonB_dep_Rec_b-barrel"/>
    <property type="match status" value="1"/>
</dbReference>
<dbReference type="InterPro" id="IPR010916">
    <property type="entry name" value="TonB_box_CS"/>
</dbReference>
<keyword evidence="5 11" id="KW-0812">Transmembrane</keyword>
<evidence type="ECO:0000256" key="3">
    <source>
        <dbReference type="ARBA" id="ARBA00022448"/>
    </source>
</evidence>
<evidence type="ECO:0000256" key="10">
    <source>
        <dbReference type="ARBA" id="ARBA00023237"/>
    </source>
</evidence>
<proteinExistence type="inferred from homology"/>
<sequence>MSYSSLVTQPPCRIKKTALLLLLTSSFAMADVTLDTVVVTATRSERRVDDTPVRTEVISRAEIEKTHARTLKDAIENIPGLQLREVHGKSGYELSLQGLSSDQVLVLIDGLPIAASTSSTVNLSQYLLSEVDHIEVIKGAASAQYGSSAMGGVINVITRRVKPGFSGSADASLGSYGAQNDSGKSWDAGLKHGQFQLEGGSEQWRARLSGDVLDDAGFGTKPENWSRQGDASKRQQYGAKLSWLPQAGDELWVEGSRYREDDVQRYQRYVPPRLLAQEKTEGIARDRFVAGAKTSFVNGMRVQAQLLDETYNSEGKEYSLGDLMSVRRFEQHLNHLTAQVDLPAWYSQLWQFGMDWRKENVSQSVNGVSEFLGSQKVSKESRELFVQNDIFFGDDWEVVLGLRVQDDSDFGTHAAPKIALRGNVWESGDWKGVLRASFGQGYRVPNLKERHFLFDHSSLGYMVLGNPNLKPESSNSWQLGGNLALSRKVSLDINAYFNQVKDLIQVDEINAVTSNGVSKFTYKNIARTETRGIETALDWRVSDQLNINTSYTYSLSKDLDSGKALTRRPENMARLGLDWEVLAGSTFTLRSRYQSAELIDSAKNAHSDAWMTTDIKFNQQINKNITAYIGIDNVQDTQRDFSNPNDFGPISGRFIYLGSRFAWGS</sequence>
<evidence type="ECO:0000313" key="18">
    <source>
        <dbReference type="Proteomes" id="UP001596473"/>
    </source>
</evidence>
<evidence type="ECO:0000256" key="6">
    <source>
        <dbReference type="ARBA" id="ARBA00022729"/>
    </source>
</evidence>
<dbReference type="PROSITE" id="PS00430">
    <property type="entry name" value="TONB_DEPENDENT_REC_1"/>
    <property type="match status" value="1"/>
</dbReference>
<evidence type="ECO:0000256" key="12">
    <source>
        <dbReference type="PROSITE-ProRule" id="PRU10143"/>
    </source>
</evidence>
<evidence type="ECO:0000256" key="8">
    <source>
        <dbReference type="ARBA" id="ARBA00023136"/>
    </source>
</evidence>
<evidence type="ECO:0000259" key="15">
    <source>
        <dbReference type="Pfam" id="PF00593"/>
    </source>
</evidence>
<dbReference type="SUPFAM" id="SSF56935">
    <property type="entry name" value="Porins"/>
    <property type="match status" value="1"/>
</dbReference>
<dbReference type="RefSeq" id="WP_380189020.1">
    <property type="nucleotide sequence ID" value="NZ_JBHTBQ010000035.1"/>
</dbReference>
<dbReference type="EMBL" id="JBHTBQ010000035">
    <property type="protein sequence ID" value="MFC7421463.1"/>
    <property type="molecule type" value="Genomic_DNA"/>
</dbReference>
<evidence type="ECO:0000256" key="11">
    <source>
        <dbReference type="PROSITE-ProRule" id="PRU01360"/>
    </source>
</evidence>
<dbReference type="Proteomes" id="UP001596473">
    <property type="component" value="Unassembled WGS sequence"/>
</dbReference>
<evidence type="ECO:0000256" key="1">
    <source>
        <dbReference type="ARBA" id="ARBA00004571"/>
    </source>
</evidence>
<feature type="chain" id="PRO_5045497052" evidence="14">
    <location>
        <begin position="31"/>
        <end position="665"/>
    </location>
</feature>
<gene>
    <name evidence="17" type="ORF">ACFQNF_16480</name>
</gene>
<evidence type="ECO:0000256" key="9">
    <source>
        <dbReference type="ARBA" id="ARBA00023170"/>
    </source>
</evidence>
<dbReference type="CDD" id="cd01347">
    <property type="entry name" value="ligand_gated_channel"/>
    <property type="match status" value="1"/>
</dbReference>
<evidence type="ECO:0000256" key="13">
    <source>
        <dbReference type="RuleBase" id="RU003357"/>
    </source>
</evidence>
<dbReference type="InterPro" id="IPR012910">
    <property type="entry name" value="Plug_dom"/>
</dbReference>
<feature type="signal peptide" evidence="14">
    <location>
        <begin position="1"/>
        <end position="30"/>
    </location>
</feature>
<evidence type="ECO:0000259" key="16">
    <source>
        <dbReference type="Pfam" id="PF07715"/>
    </source>
</evidence>
<dbReference type="InterPro" id="IPR037066">
    <property type="entry name" value="Plug_dom_sf"/>
</dbReference>
<dbReference type="InterPro" id="IPR039426">
    <property type="entry name" value="TonB-dep_rcpt-like"/>
</dbReference>
<evidence type="ECO:0000256" key="2">
    <source>
        <dbReference type="ARBA" id="ARBA00009810"/>
    </source>
</evidence>
<reference evidence="18" key="1">
    <citation type="journal article" date="2019" name="Int. J. Syst. Evol. Microbiol.">
        <title>The Global Catalogue of Microorganisms (GCM) 10K type strain sequencing project: providing services to taxonomists for standard genome sequencing and annotation.</title>
        <authorList>
            <consortium name="The Broad Institute Genomics Platform"/>
            <consortium name="The Broad Institute Genome Sequencing Center for Infectious Disease"/>
            <person name="Wu L."/>
            <person name="Ma J."/>
        </authorList>
    </citation>
    <scope>NUCLEOTIDE SEQUENCE [LARGE SCALE GENOMIC DNA]</scope>
    <source>
        <strain evidence="18">CCUG 62945</strain>
    </source>
</reference>
<organism evidence="17 18">
    <name type="scientific">Iodobacter arcticus</name>
    <dbReference type="NCBI Taxonomy" id="590593"/>
    <lineage>
        <taxon>Bacteria</taxon>
        <taxon>Pseudomonadati</taxon>
        <taxon>Pseudomonadota</taxon>
        <taxon>Betaproteobacteria</taxon>
        <taxon>Neisseriales</taxon>
        <taxon>Chitinibacteraceae</taxon>
        <taxon>Iodobacter</taxon>
    </lineage>
</organism>
<feature type="short sequence motif" description="TonB box" evidence="12">
    <location>
        <begin position="36"/>
        <end position="42"/>
    </location>
</feature>
<dbReference type="Gene3D" id="2.40.170.20">
    <property type="entry name" value="TonB-dependent receptor, beta-barrel domain"/>
    <property type="match status" value="1"/>
</dbReference>
<dbReference type="PROSITE" id="PS52016">
    <property type="entry name" value="TONB_DEPENDENT_REC_3"/>
    <property type="match status" value="1"/>
</dbReference>
<feature type="domain" description="TonB-dependent receptor-like beta-barrel" evidence="15">
    <location>
        <begin position="200"/>
        <end position="634"/>
    </location>
</feature>
<evidence type="ECO:0000256" key="5">
    <source>
        <dbReference type="ARBA" id="ARBA00022692"/>
    </source>
</evidence>
<evidence type="ECO:0000313" key="17">
    <source>
        <dbReference type="EMBL" id="MFC7421463.1"/>
    </source>
</evidence>
<comment type="caution">
    <text evidence="17">The sequence shown here is derived from an EMBL/GenBank/DDBJ whole genome shotgun (WGS) entry which is preliminary data.</text>
</comment>
<name>A0ABW2R120_9NEIS</name>
<keyword evidence="4 11" id="KW-1134">Transmembrane beta strand</keyword>
<keyword evidence="3 11" id="KW-0813">Transport</keyword>
<dbReference type="Gene3D" id="2.170.130.10">
    <property type="entry name" value="TonB-dependent receptor, plug domain"/>
    <property type="match status" value="1"/>
</dbReference>
<keyword evidence="8 11" id="KW-0472">Membrane</keyword>
<comment type="subcellular location">
    <subcellularLocation>
        <location evidence="1 11">Cell outer membrane</location>
        <topology evidence="1 11">Multi-pass membrane protein</topology>
    </subcellularLocation>
</comment>
<comment type="similarity">
    <text evidence="2 11 13">Belongs to the TonB-dependent receptor family.</text>
</comment>
<keyword evidence="7 12" id="KW-0798">TonB box</keyword>
<dbReference type="InterPro" id="IPR036942">
    <property type="entry name" value="Beta-barrel_TonB_sf"/>
</dbReference>
<evidence type="ECO:0000256" key="14">
    <source>
        <dbReference type="SAM" id="SignalP"/>
    </source>
</evidence>
<dbReference type="Pfam" id="PF07715">
    <property type="entry name" value="Plug"/>
    <property type="match status" value="1"/>
</dbReference>
<keyword evidence="6 14" id="KW-0732">Signal</keyword>
<dbReference type="InterPro" id="IPR000531">
    <property type="entry name" value="Beta-barrel_TonB"/>
</dbReference>
<accession>A0ABW2R120</accession>
<protein>
    <submittedName>
        <fullName evidence="17">TonB-dependent receptor plug domain-containing protein</fullName>
    </submittedName>
</protein>
<dbReference type="PANTHER" id="PTHR30069">
    <property type="entry name" value="TONB-DEPENDENT OUTER MEMBRANE RECEPTOR"/>
    <property type="match status" value="1"/>
</dbReference>